<dbReference type="SMART" id="SM00225">
    <property type="entry name" value="BTB"/>
    <property type="match status" value="1"/>
</dbReference>
<evidence type="ECO:0000313" key="4">
    <source>
        <dbReference type="Proteomes" id="UP000019116"/>
    </source>
</evidence>
<organism evidence="3">
    <name type="scientific">Triticum aestivum</name>
    <name type="common">Wheat</name>
    <dbReference type="NCBI Taxonomy" id="4565"/>
    <lineage>
        <taxon>Eukaryota</taxon>
        <taxon>Viridiplantae</taxon>
        <taxon>Streptophyta</taxon>
        <taxon>Embryophyta</taxon>
        <taxon>Tracheophyta</taxon>
        <taxon>Spermatophyta</taxon>
        <taxon>Magnoliopsida</taxon>
        <taxon>Liliopsida</taxon>
        <taxon>Poales</taxon>
        <taxon>Poaceae</taxon>
        <taxon>BOP clade</taxon>
        <taxon>Pooideae</taxon>
        <taxon>Triticodae</taxon>
        <taxon>Triticeae</taxon>
        <taxon>Triticinae</taxon>
        <taxon>Triticum</taxon>
    </lineage>
</organism>
<dbReference type="Gramene" id="TraesLAC5D03G03173210.1">
    <property type="protein sequence ID" value="TraesLAC5D03G03173210.1"/>
    <property type="gene ID" value="TraesLAC5D03G03173210"/>
</dbReference>
<dbReference type="Pfam" id="PF00651">
    <property type="entry name" value="BTB"/>
    <property type="match status" value="1"/>
</dbReference>
<dbReference type="AlphaFoldDB" id="A0A3B6N1C8"/>
<accession>A0A3B6N1C8</accession>
<dbReference type="Gramene" id="TraesROB_scaffold_037082_01G000300.1">
    <property type="protein sequence ID" value="TraesROB_scaffold_037082_01G000300.1"/>
    <property type="gene ID" value="TraesROB_scaffold_037082_01G000300"/>
</dbReference>
<dbReference type="Gramene" id="TraesJAG5D03G03214330.1">
    <property type="protein sequence ID" value="TraesJAG5D03G03214330.1"/>
    <property type="gene ID" value="TraesJAG5D03G03214330"/>
</dbReference>
<sequence>MVSAPVLRVKTIYINSVVLAANSPFFLKIFSNGMKESDQRHITLRIADSGTEETVMMEILSFMYTGKLTTTEPNLLLDILMAADKFEVLACMRHCNQLLTNLPMTRESALLYLDYPCSTSVAAEIRHLTDAAKEFLASKYKTVPNREKTHLFHLAGQDFFLIAFCQMHEQSKAYSFGLCVEKIEMPKGPTCLTVDFELAARTRSSGKFVTRFQDKHTGDDWMLGCADLFEVPWSTFITNDNLFIDGVLHLRADLRVGVVAQPGLET</sequence>
<dbReference type="EnsemblPlants" id="TraesCS5D02G511000.1">
    <property type="protein sequence ID" value="TraesCS5D02G511000.1"/>
    <property type="gene ID" value="TraesCS5D02G511000"/>
</dbReference>
<dbReference type="Gramene" id="TraesCLE_scaffold_035750_01G000100.1">
    <property type="protein sequence ID" value="TraesCLE_scaffold_035750_01G000100.1"/>
    <property type="gene ID" value="TraesCLE_scaffold_035750_01G000100"/>
</dbReference>
<reference evidence="3" key="2">
    <citation type="submission" date="2018-10" db="UniProtKB">
        <authorList>
            <consortium name="EnsemblPlants"/>
        </authorList>
    </citation>
    <scope>IDENTIFICATION</scope>
</reference>
<dbReference type="Proteomes" id="UP000019116">
    <property type="component" value="Chromosome 5D"/>
</dbReference>
<dbReference type="InterPro" id="IPR000210">
    <property type="entry name" value="BTB/POZ_dom"/>
</dbReference>
<dbReference type="Gene3D" id="3.30.710.10">
    <property type="entry name" value="Potassium Channel Kv1.1, Chain A"/>
    <property type="match status" value="1"/>
</dbReference>
<dbReference type="Gramene" id="TraesJUL5D03G03242650.1">
    <property type="protein sequence ID" value="TraesJUL5D03G03242650.1"/>
    <property type="gene ID" value="TraesJUL5D03G03242650"/>
</dbReference>
<reference evidence="3" key="1">
    <citation type="submission" date="2018-08" db="EMBL/GenBank/DDBJ databases">
        <authorList>
            <person name="Rossello M."/>
        </authorList>
    </citation>
    <scope>NUCLEOTIDE SEQUENCE [LARGE SCALE GENOMIC DNA]</scope>
    <source>
        <strain evidence="3">cv. Chinese Spring</strain>
    </source>
</reference>
<evidence type="ECO:0000256" key="1">
    <source>
        <dbReference type="ARBA" id="ARBA00004906"/>
    </source>
</evidence>
<dbReference type="Gramene" id="TraesWEE_scaffold_028279_01G000400.1">
    <property type="protein sequence ID" value="TraesWEE_scaffold_028279_01G000400.1"/>
    <property type="gene ID" value="TraesWEE_scaffold_028279_01G000400"/>
</dbReference>
<dbReference type="OMA" id="ANCQMDE"/>
<dbReference type="Gramene" id="TraesSTA5D03G03208110.1">
    <property type="protein sequence ID" value="TraesSTA5D03G03208110.1"/>
    <property type="gene ID" value="TraesSTA5D03G03208110"/>
</dbReference>
<dbReference type="Gramene" id="TraesLDM5D03G03222290.1">
    <property type="protein sequence ID" value="TraesLDM5D03G03222290.1"/>
    <property type="gene ID" value="TraesLDM5D03G03222290"/>
</dbReference>
<dbReference type="GO" id="GO:0010114">
    <property type="term" value="P:response to red light"/>
    <property type="evidence" value="ECO:0000318"/>
    <property type="project" value="GO_Central"/>
</dbReference>
<dbReference type="GO" id="GO:0005634">
    <property type="term" value="C:nucleus"/>
    <property type="evidence" value="ECO:0000318"/>
    <property type="project" value="GO_Central"/>
</dbReference>
<dbReference type="SMR" id="A0A3B6N1C8"/>
<protein>
    <recommendedName>
        <fullName evidence="2">BTB domain-containing protein</fullName>
    </recommendedName>
</protein>
<dbReference type="Gramene" id="TraesARI5D03G03171190.1">
    <property type="protein sequence ID" value="TraesARI5D03G03171190.1"/>
    <property type="gene ID" value="TraesARI5D03G03171190"/>
</dbReference>
<dbReference type="InterPro" id="IPR045890">
    <property type="entry name" value="POB1-like"/>
</dbReference>
<keyword evidence="4" id="KW-1185">Reference proteome</keyword>
<dbReference type="PANTHER" id="PTHR46336">
    <property type="entry name" value="OS02G0260700 PROTEIN"/>
    <property type="match status" value="1"/>
</dbReference>
<feature type="domain" description="BTB" evidence="2">
    <location>
        <begin position="1"/>
        <end position="72"/>
    </location>
</feature>
<dbReference type="InterPro" id="IPR011333">
    <property type="entry name" value="SKP1/BTB/POZ_sf"/>
</dbReference>
<dbReference type="Gramene" id="TraesNOR5D03G03247290.1">
    <property type="protein sequence ID" value="TraesNOR5D03G03247290.1"/>
    <property type="gene ID" value="TraesNOR5D03G03247290"/>
</dbReference>
<evidence type="ECO:0000259" key="2">
    <source>
        <dbReference type="PROSITE" id="PS50097"/>
    </source>
</evidence>
<dbReference type="PANTHER" id="PTHR46336:SF29">
    <property type="entry name" value="BTB DOMAIN-CONTAINING PROTEIN"/>
    <property type="match status" value="1"/>
</dbReference>
<dbReference type="Gramene" id="TraesSYM5D03G03158360.1">
    <property type="protein sequence ID" value="TraesSYM5D03G03158360.1"/>
    <property type="gene ID" value="TraesSYM5D03G03158360"/>
</dbReference>
<dbReference type="PROSITE" id="PS50097">
    <property type="entry name" value="BTB"/>
    <property type="match status" value="1"/>
</dbReference>
<dbReference type="FunFam" id="3.30.710.10:FF:000106">
    <property type="entry name" value="BTB/POZ domain-containing protein POB1"/>
    <property type="match status" value="1"/>
</dbReference>
<dbReference type="Gramene" id="TraesCAD_scaffold_039577_01G000300.1">
    <property type="protein sequence ID" value="TraesCAD_scaffold_039577_01G000300.1"/>
    <property type="gene ID" value="TraesCAD_scaffold_039577_01G000300"/>
</dbReference>
<dbReference type="Gramene" id="TraesMAC5D03G03216200.1">
    <property type="protein sequence ID" value="TraesMAC5D03G03216200.1"/>
    <property type="gene ID" value="TraesMAC5D03G03216200"/>
</dbReference>
<proteinExistence type="predicted"/>
<dbReference type="STRING" id="4565.A0A3B6N1C8"/>
<comment type="pathway">
    <text evidence="1">Protein modification; protein ubiquitination.</text>
</comment>
<dbReference type="Gramene" id="TraesCS5D03G1115700.1">
    <property type="protein sequence ID" value="TraesCS5D03G1115700.1.CDS"/>
    <property type="gene ID" value="TraesCS5D03G1115700"/>
</dbReference>
<dbReference type="OrthoDB" id="668062at2759"/>
<dbReference type="Gramene" id="TraesCS5D02G511000.1">
    <property type="protein sequence ID" value="TraesCS5D02G511000.1"/>
    <property type="gene ID" value="TraesCS5D02G511000"/>
</dbReference>
<evidence type="ECO:0000313" key="3">
    <source>
        <dbReference type="EnsemblPlants" id="TraesCS5D02G511000.1"/>
    </source>
</evidence>
<dbReference type="SUPFAM" id="SSF54695">
    <property type="entry name" value="POZ domain"/>
    <property type="match status" value="1"/>
</dbReference>
<name>A0A3B6N1C8_WHEAT</name>
<dbReference type="CDD" id="cd18186">
    <property type="entry name" value="BTB_POZ_ZBTB_KLHL-like"/>
    <property type="match status" value="1"/>
</dbReference>